<protein>
    <submittedName>
        <fullName evidence="2">6242_t:CDS:1</fullName>
    </submittedName>
</protein>
<evidence type="ECO:0000256" key="1">
    <source>
        <dbReference type="SAM" id="MobiDB-lite"/>
    </source>
</evidence>
<comment type="caution">
    <text evidence="2">The sequence shown here is derived from an EMBL/GenBank/DDBJ whole genome shotgun (WGS) entry which is preliminary data.</text>
</comment>
<name>A0A9N9FPR6_9GLOM</name>
<evidence type="ECO:0000313" key="3">
    <source>
        <dbReference type="Proteomes" id="UP000789759"/>
    </source>
</evidence>
<dbReference type="AlphaFoldDB" id="A0A9N9FPR6"/>
<feature type="region of interest" description="Disordered" evidence="1">
    <location>
        <begin position="1"/>
        <end position="26"/>
    </location>
</feature>
<feature type="compositionally biased region" description="Acidic residues" evidence="1">
    <location>
        <begin position="1"/>
        <end position="22"/>
    </location>
</feature>
<sequence>MDIDDSTDDEMNDFEESEDDSYDPGYSHNYHLGVGEAWWDLTKKEEYRIKKRECMYLLENILAEPKREEPYNRLDENLQRPPRNEDRWTMKEAYMVDDCFEIENGWYEEEEVEVFLATIWNELELDEKLNDEEPVPNHIPGNEPFDLYDDKRYIGEPYEKEDIPADAPTDACSCGMMTTKMSH</sequence>
<keyword evidence="3" id="KW-1185">Reference proteome</keyword>
<evidence type="ECO:0000313" key="2">
    <source>
        <dbReference type="EMBL" id="CAG8552725.1"/>
    </source>
</evidence>
<proteinExistence type="predicted"/>
<reference evidence="2" key="1">
    <citation type="submission" date="2021-06" db="EMBL/GenBank/DDBJ databases">
        <authorList>
            <person name="Kallberg Y."/>
            <person name="Tangrot J."/>
            <person name="Rosling A."/>
        </authorList>
    </citation>
    <scope>NUCLEOTIDE SEQUENCE</scope>
    <source>
        <strain evidence="2">FL966</strain>
    </source>
</reference>
<accession>A0A9N9FPR6</accession>
<dbReference type="Proteomes" id="UP000789759">
    <property type="component" value="Unassembled WGS sequence"/>
</dbReference>
<organism evidence="2 3">
    <name type="scientific">Cetraspora pellucida</name>
    <dbReference type="NCBI Taxonomy" id="1433469"/>
    <lineage>
        <taxon>Eukaryota</taxon>
        <taxon>Fungi</taxon>
        <taxon>Fungi incertae sedis</taxon>
        <taxon>Mucoromycota</taxon>
        <taxon>Glomeromycotina</taxon>
        <taxon>Glomeromycetes</taxon>
        <taxon>Diversisporales</taxon>
        <taxon>Gigasporaceae</taxon>
        <taxon>Cetraspora</taxon>
    </lineage>
</organism>
<gene>
    <name evidence="2" type="ORF">CPELLU_LOCUS4829</name>
</gene>
<dbReference type="EMBL" id="CAJVQA010002610">
    <property type="protein sequence ID" value="CAG8552725.1"/>
    <property type="molecule type" value="Genomic_DNA"/>
</dbReference>